<organism evidence="13 14">
    <name type="scientific">Flaviramulus multivorans</name>
    <dbReference type="NCBI Taxonomy" id="1304750"/>
    <lineage>
        <taxon>Bacteria</taxon>
        <taxon>Pseudomonadati</taxon>
        <taxon>Bacteroidota</taxon>
        <taxon>Flavobacteriia</taxon>
        <taxon>Flavobacteriales</taxon>
        <taxon>Flavobacteriaceae</taxon>
        <taxon>Flaviramulus</taxon>
    </lineage>
</organism>
<keyword evidence="8" id="KW-0460">Magnesium</keyword>
<evidence type="ECO:0000256" key="2">
    <source>
        <dbReference type="ARBA" id="ARBA00022516"/>
    </source>
</evidence>
<dbReference type="Gene3D" id="3.40.50.10330">
    <property type="entry name" value="Probable inorganic polyphosphate/atp-NAD kinase, domain 1"/>
    <property type="match status" value="1"/>
</dbReference>
<dbReference type="Pfam" id="PF00781">
    <property type="entry name" value="DAGK_cat"/>
    <property type="match status" value="1"/>
</dbReference>
<dbReference type="InterPro" id="IPR045540">
    <property type="entry name" value="YegS/DAGK_C"/>
</dbReference>
<evidence type="ECO:0000259" key="12">
    <source>
        <dbReference type="PROSITE" id="PS50146"/>
    </source>
</evidence>
<dbReference type="InterPro" id="IPR017438">
    <property type="entry name" value="ATP-NAD_kinase_N"/>
</dbReference>
<evidence type="ECO:0000256" key="6">
    <source>
        <dbReference type="ARBA" id="ARBA00022777"/>
    </source>
</evidence>
<evidence type="ECO:0000256" key="11">
    <source>
        <dbReference type="ARBA" id="ARBA00023264"/>
    </source>
</evidence>
<keyword evidence="7" id="KW-0067">ATP-binding</keyword>
<dbReference type="EMBL" id="JAKKDV010000001">
    <property type="protein sequence ID" value="MCF7559581.1"/>
    <property type="molecule type" value="Genomic_DNA"/>
</dbReference>
<dbReference type="InterPro" id="IPR016064">
    <property type="entry name" value="NAD/diacylglycerol_kinase_sf"/>
</dbReference>
<keyword evidence="10" id="KW-0594">Phospholipid biosynthesis</keyword>
<dbReference type="Pfam" id="PF19279">
    <property type="entry name" value="YegS_C"/>
    <property type="match status" value="1"/>
</dbReference>
<evidence type="ECO:0000313" key="14">
    <source>
        <dbReference type="Proteomes" id="UP001200022"/>
    </source>
</evidence>
<dbReference type="InterPro" id="IPR050187">
    <property type="entry name" value="Lipid_Phosphate_FormReg"/>
</dbReference>
<dbReference type="Proteomes" id="UP001200022">
    <property type="component" value="Unassembled WGS sequence"/>
</dbReference>
<protein>
    <submittedName>
        <fullName evidence="13">Diacylglycerol kinase family lipid kinase</fullName>
    </submittedName>
</protein>
<dbReference type="SUPFAM" id="SSF111331">
    <property type="entry name" value="NAD kinase/diacylglycerol kinase-like"/>
    <property type="match status" value="1"/>
</dbReference>
<keyword evidence="14" id="KW-1185">Reference proteome</keyword>
<name>A0ABS9IGB5_9FLAO</name>
<evidence type="ECO:0000256" key="4">
    <source>
        <dbReference type="ARBA" id="ARBA00022723"/>
    </source>
</evidence>
<keyword evidence="5" id="KW-0547">Nucleotide-binding</keyword>
<evidence type="ECO:0000256" key="5">
    <source>
        <dbReference type="ARBA" id="ARBA00022741"/>
    </source>
</evidence>
<dbReference type="GO" id="GO:0016301">
    <property type="term" value="F:kinase activity"/>
    <property type="evidence" value="ECO:0007669"/>
    <property type="project" value="UniProtKB-KW"/>
</dbReference>
<dbReference type="SMART" id="SM00046">
    <property type="entry name" value="DAGKc"/>
    <property type="match status" value="1"/>
</dbReference>
<evidence type="ECO:0000313" key="13">
    <source>
        <dbReference type="EMBL" id="MCF7559581.1"/>
    </source>
</evidence>
<comment type="caution">
    <text evidence="13">The sequence shown here is derived from an EMBL/GenBank/DDBJ whole genome shotgun (WGS) entry which is preliminary data.</text>
</comment>
<sequence>MSTASKKWMVIINPTSGNGASKRKWPKIKALLEHHGFDFDFAFTEYSEHSKKFVQTSLNQNITHIICVGGDGTLHNIVNGIFSQEKVPTSQIYVGVIPIGTGNDWVKTHNIPNNIEQAIKIIKKGHVIQQDIGKIVFEDEEKGTVYFNNLAGVGFDGFVVSKVKSYKSLGAIAYLFGALISLFQFNNFNSTVILNSDEVSGKTLMILVGLCKYSGGGMQLTSNPNPFDGLLDVSIAQNLGKFEVVIVLPKLFNGKITNYKKVKTFKTDAINITITQKNKPFIQADGELIGSGNFKVSVVPKAFSFYA</sequence>
<comment type="cofactor">
    <cofactor evidence="1">
        <name>Mg(2+)</name>
        <dbReference type="ChEBI" id="CHEBI:18420"/>
    </cofactor>
</comment>
<evidence type="ECO:0000256" key="3">
    <source>
        <dbReference type="ARBA" id="ARBA00022679"/>
    </source>
</evidence>
<dbReference type="InterPro" id="IPR001206">
    <property type="entry name" value="Diacylglycerol_kinase_cat_dom"/>
</dbReference>
<dbReference type="RefSeq" id="WP_237230232.1">
    <property type="nucleotide sequence ID" value="NZ_JAKKDV010000001.1"/>
</dbReference>
<evidence type="ECO:0000256" key="10">
    <source>
        <dbReference type="ARBA" id="ARBA00023209"/>
    </source>
</evidence>
<keyword evidence="3" id="KW-0808">Transferase</keyword>
<proteinExistence type="predicted"/>
<evidence type="ECO:0000256" key="8">
    <source>
        <dbReference type="ARBA" id="ARBA00022842"/>
    </source>
</evidence>
<dbReference type="PANTHER" id="PTHR12358">
    <property type="entry name" value="SPHINGOSINE KINASE"/>
    <property type="match status" value="1"/>
</dbReference>
<keyword evidence="9" id="KW-0443">Lipid metabolism</keyword>
<evidence type="ECO:0000256" key="7">
    <source>
        <dbReference type="ARBA" id="ARBA00022840"/>
    </source>
</evidence>
<dbReference type="PANTHER" id="PTHR12358:SF106">
    <property type="entry name" value="LIPID KINASE YEGS"/>
    <property type="match status" value="1"/>
</dbReference>
<evidence type="ECO:0000256" key="9">
    <source>
        <dbReference type="ARBA" id="ARBA00023098"/>
    </source>
</evidence>
<feature type="domain" description="DAGKc" evidence="12">
    <location>
        <begin position="3"/>
        <end position="139"/>
    </location>
</feature>
<keyword evidence="4" id="KW-0479">Metal-binding</keyword>
<reference evidence="13 14" key="1">
    <citation type="submission" date="2022-01" db="EMBL/GenBank/DDBJ databases">
        <title>Draft genome sequence of Sabulilitoribacter multivorans KCTC 32326.</title>
        <authorList>
            <person name="Oh J.-S."/>
        </authorList>
    </citation>
    <scope>NUCLEOTIDE SEQUENCE [LARGE SCALE GENOMIC DNA]</scope>
    <source>
        <strain evidence="13 14">M-M16</strain>
    </source>
</reference>
<dbReference type="InterPro" id="IPR005218">
    <property type="entry name" value="Diacylglycerol/lipid_kinase"/>
</dbReference>
<keyword evidence="11" id="KW-1208">Phospholipid metabolism</keyword>
<dbReference type="PROSITE" id="PS50146">
    <property type="entry name" value="DAGK"/>
    <property type="match status" value="1"/>
</dbReference>
<gene>
    <name evidence="13" type="ORF">L3X39_02955</name>
</gene>
<dbReference type="Gene3D" id="2.60.200.40">
    <property type="match status" value="1"/>
</dbReference>
<dbReference type="NCBIfam" id="TIGR00147">
    <property type="entry name" value="YegS/Rv2252/BmrU family lipid kinase"/>
    <property type="match status" value="1"/>
</dbReference>
<keyword evidence="6 13" id="KW-0418">Kinase</keyword>
<accession>A0ABS9IGB5</accession>
<keyword evidence="2" id="KW-0444">Lipid biosynthesis</keyword>
<evidence type="ECO:0000256" key="1">
    <source>
        <dbReference type="ARBA" id="ARBA00001946"/>
    </source>
</evidence>